<dbReference type="CDD" id="cd00077">
    <property type="entry name" value="HDc"/>
    <property type="match status" value="1"/>
</dbReference>
<dbReference type="Pfam" id="PF13328">
    <property type="entry name" value="HD_4"/>
    <property type="match status" value="1"/>
</dbReference>
<dbReference type="SMART" id="SM00471">
    <property type="entry name" value="HDc"/>
    <property type="match status" value="1"/>
</dbReference>
<dbReference type="SUPFAM" id="SSF109604">
    <property type="entry name" value="HD-domain/PDEase-like"/>
    <property type="match status" value="1"/>
</dbReference>
<proteinExistence type="predicted"/>
<protein>
    <submittedName>
        <fullName evidence="2">Bifunctional (P)ppGpp synthetase/guanosine-3',5'-bis(Diphosphate) 3'-pyrophosphohydrolase</fullName>
    </submittedName>
</protein>
<dbReference type="PANTHER" id="PTHR21262">
    <property type="entry name" value="GUANOSINE-3',5'-BIS DIPHOSPHATE 3'-PYROPHOSPHOHYDROLASE"/>
    <property type="match status" value="1"/>
</dbReference>
<gene>
    <name evidence="2" type="ORF">HZY85_08265</name>
</gene>
<dbReference type="Proteomes" id="UP000531840">
    <property type="component" value="Unassembled WGS sequence"/>
</dbReference>
<dbReference type="Gene3D" id="1.10.3210.10">
    <property type="entry name" value="Hypothetical protein af1432"/>
    <property type="match status" value="1"/>
</dbReference>
<dbReference type="PROSITE" id="PS51831">
    <property type="entry name" value="HD"/>
    <property type="match status" value="1"/>
</dbReference>
<sequence>MNFEYPYKFEDVLNICKQYLPDKHLSLIKKAYLFAEEAHEGQFRKSGEKYIMHPIQVAGILAELKLDYATICAGFLHDVVEDTKYTLEDIAENFNEDISVIVDGVTKLDKVKYHSKKESQAENHRKLFIAIASDLRVIFVKLADRLHNMRTLKHMREEKQREISSETLEIYAPLAHRLGISSIKWELEDTSLRYLHP</sequence>
<evidence type="ECO:0000313" key="3">
    <source>
        <dbReference type="Proteomes" id="UP000531840"/>
    </source>
</evidence>
<reference evidence="2 3" key="1">
    <citation type="submission" date="2020-07" db="EMBL/GenBank/DDBJ databases">
        <title>MOT database genomes.</title>
        <authorList>
            <person name="Joseph S."/>
            <person name="Aduse-Opoku J."/>
            <person name="Hashim A."/>
            <person name="Wade W."/>
            <person name="Curtis M."/>
        </authorList>
    </citation>
    <scope>NUCLEOTIDE SEQUENCE [LARGE SCALE GENOMIC DNA]</scope>
    <source>
        <strain evidence="2 3">CIP 106318</strain>
    </source>
</reference>
<dbReference type="InterPro" id="IPR006674">
    <property type="entry name" value="HD_domain"/>
</dbReference>
<evidence type="ECO:0000313" key="2">
    <source>
        <dbReference type="EMBL" id="NYS48161.1"/>
    </source>
</evidence>
<keyword evidence="3" id="KW-1185">Reference proteome</keyword>
<feature type="domain" description="HD" evidence="1">
    <location>
        <begin position="50"/>
        <end position="149"/>
    </location>
</feature>
<accession>A0ABX2T590</accession>
<comment type="caution">
    <text evidence="2">The sequence shown here is derived from an EMBL/GenBank/DDBJ whole genome shotgun (WGS) entry which is preliminary data.</text>
</comment>
<evidence type="ECO:0000259" key="1">
    <source>
        <dbReference type="PROSITE" id="PS51831"/>
    </source>
</evidence>
<dbReference type="PANTHER" id="PTHR21262:SF31">
    <property type="entry name" value="GTP PYROPHOSPHOKINASE"/>
    <property type="match status" value="1"/>
</dbReference>
<organism evidence="2 3">
    <name type="scientific">Gemelliphila palaticanis</name>
    <dbReference type="NCBI Taxonomy" id="81950"/>
    <lineage>
        <taxon>Bacteria</taxon>
        <taxon>Bacillati</taxon>
        <taxon>Bacillota</taxon>
        <taxon>Bacilli</taxon>
        <taxon>Bacillales</taxon>
        <taxon>Gemellaceae</taxon>
        <taxon>Gemelliphila</taxon>
    </lineage>
</organism>
<name>A0ABX2T590_9BACL</name>
<dbReference type="InterPro" id="IPR003607">
    <property type="entry name" value="HD/PDEase_dom"/>
</dbReference>
<dbReference type="EMBL" id="JACBYF010000039">
    <property type="protein sequence ID" value="NYS48161.1"/>
    <property type="molecule type" value="Genomic_DNA"/>
</dbReference>
<feature type="non-terminal residue" evidence="2">
    <location>
        <position position="197"/>
    </location>
</feature>
<dbReference type="RefSeq" id="WP_179941940.1">
    <property type="nucleotide sequence ID" value="NZ_JACBYF010000039.1"/>
</dbReference>